<evidence type="ECO:0000256" key="1">
    <source>
        <dbReference type="SAM" id="MobiDB-lite"/>
    </source>
</evidence>
<evidence type="ECO:0000313" key="2">
    <source>
        <dbReference type="EMBL" id="CAK8992021.1"/>
    </source>
</evidence>
<name>A0ABP0HP67_9DINO</name>
<comment type="caution">
    <text evidence="2">The sequence shown here is derived from an EMBL/GenBank/DDBJ whole genome shotgun (WGS) entry which is preliminary data.</text>
</comment>
<proteinExistence type="predicted"/>
<organism evidence="2 3">
    <name type="scientific">Durusdinium trenchii</name>
    <dbReference type="NCBI Taxonomy" id="1381693"/>
    <lineage>
        <taxon>Eukaryota</taxon>
        <taxon>Sar</taxon>
        <taxon>Alveolata</taxon>
        <taxon>Dinophyceae</taxon>
        <taxon>Suessiales</taxon>
        <taxon>Symbiodiniaceae</taxon>
        <taxon>Durusdinium</taxon>
    </lineage>
</organism>
<feature type="region of interest" description="Disordered" evidence="1">
    <location>
        <begin position="644"/>
        <end position="664"/>
    </location>
</feature>
<gene>
    <name evidence="2" type="ORF">CCMP2556_LOCUS2687</name>
</gene>
<keyword evidence="3" id="KW-1185">Reference proteome</keyword>
<dbReference type="Proteomes" id="UP001642484">
    <property type="component" value="Unassembled WGS sequence"/>
</dbReference>
<dbReference type="EMBL" id="CAXAMN010001036">
    <property type="protein sequence ID" value="CAK8992021.1"/>
    <property type="molecule type" value="Genomic_DNA"/>
</dbReference>
<protein>
    <submittedName>
        <fullName evidence="2">Uncharacterized protein</fullName>
    </submittedName>
</protein>
<evidence type="ECO:0000313" key="3">
    <source>
        <dbReference type="Proteomes" id="UP001642484"/>
    </source>
</evidence>
<feature type="region of interest" description="Disordered" evidence="1">
    <location>
        <begin position="601"/>
        <end position="630"/>
    </location>
</feature>
<sequence length="847" mass="94775">MGIPEEMSDIVGRFTAIIRSGRAQEQDLASFKIAAAAMQGKLESHPLLHGISLQCLRLVDKQEKGITTMKGRRTAESEAERLLIADAGQRLALACCNRKLAQEFGLNLRTYGNLLDDLLPKSVPASALALHFDGILQQNFEILDQRALRTTSEGICRFVLCFDATYLTPTLSQLKIHSQHGLVGGMFKTGAEGSCFISLEEEKLNISSVVKALNMLEMIAWDPCQKRKNPLSICSLPIEHNFSNVQGTNRSNWFMLDLLGRVLEKASGIVRALVFDQHSSQLFIRKVIHGQLQGMDPIELRALPWFGKLSYESLPACCLPRLPVRLCKEPVSGEYFWALPGVCFSTALAEGSLEAMTIPWSLSGLCIHNCMTALCLSGLVHRDLTMAERCENAVSGFVGMDLFKILADRKCKAMELPAGSCFYAGQTLSNAQSAALATMVVTLTKPPWYNCFDHGNGRLTEISVEQWFAGIRQQSSNSQVSARSYFLACARQNLRAGEILNKLKATPARQEAALTDSEFQTCCENGMKAALELASWCSKVPTEKLEKWYQDYCAVGFWDTENDALEEDELEMGDEELACEETAKNECTEFLDALQAETVEPSAFKVGDEQAESTEERRSETVDNDLAGVPDREQLEELMEKPAILEPFGSEQSRSGRKRRPLPSTLRHALANKGCRLNSIFRLYNERRIAQINHQQEEGFHNSRTSRLAKWREVAERARKDLQLPPGALETLKPGNIVLFHTPSRTSSVETGIILSVWRGVKMPKLICGDTPINSVVAFRAVQLQLESASEERLESTIWLQNKRYSLQTLQNDRQRVYESVWIYSWSFFRVWVSRVADVGGSRTCWP</sequence>
<reference evidence="2 3" key="1">
    <citation type="submission" date="2024-02" db="EMBL/GenBank/DDBJ databases">
        <authorList>
            <person name="Chen Y."/>
            <person name="Shah S."/>
            <person name="Dougan E. K."/>
            <person name="Thang M."/>
            <person name="Chan C."/>
        </authorList>
    </citation>
    <scope>NUCLEOTIDE SEQUENCE [LARGE SCALE GENOMIC DNA]</scope>
</reference>
<accession>A0ABP0HP67</accession>